<dbReference type="AlphaFoldDB" id="A0AAE1QEJ9"/>
<keyword evidence="2" id="KW-0472">Membrane</keyword>
<proteinExistence type="predicted"/>
<protein>
    <submittedName>
        <fullName evidence="4">Uncharacterized protein</fullName>
    </submittedName>
</protein>
<comment type="caution">
    <text evidence="4">The sequence shown here is derived from an EMBL/GenBank/DDBJ whole genome shotgun (WGS) entry which is preliminary data.</text>
</comment>
<accession>A0AAE1QEJ9</accession>
<reference evidence="4" key="1">
    <citation type="submission" date="2023-11" db="EMBL/GenBank/DDBJ databases">
        <title>Genome assemblies of two species of porcelain crab, Petrolisthes cinctipes and Petrolisthes manimaculis (Anomura: Porcellanidae).</title>
        <authorList>
            <person name="Angst P."/>
        </authorList>
    </citation>
    <scope>NUCLEOTIDE SEQUENCE</scope>
    <source>
        <strain evidence="4">PB745_02</strain>
        <tissue evidence="4">Gill</tissue>
    </source>
</reference>
<feature type="region of interest" description="Disordered" evidence="1">
    <location>
        <begin position="471"/>
        <end position="490"/>
    </location>
</feature>
<name>A0AAE1QEJ9_9EUCA</name>
<evidence type="ECO:0000256" key="2">
    <source>
        <dbReference type="SAM" id="Phobius"/>
    </source>
</evidence>
<dbReference type="EMBL" id="JAWZYT010000293">
    <property type="protein sequence ID" value="KAK4325216.1"/>
    <property type="molecule type" value="Genomic_DNA"/>
</dbReference>
<evidence type="ECO:0000313" key="4">
    <source>
        <dbReference type="EMBL" id="KAK4325216.1"/>
    </source>
</evidence>
<feature type="signal peptide" evidence="3">
    <location>
        <begin position="1"/>
        <end position="22"/>
    </location>
</feature>
<sequence length="490" mass="55474">MWCGHFLLSLAVGISHWHLLQGLPPPPPTSLLSAIAPSSFPSTTANNRRSPRSPPGPCAAKALKAWRRGKEKESRKREIEEGEEQQQQRLSLQYTIEVENPENCLGPPICGDGENMMLRPSCYKRSMLEEKLSPQVNGSVDVCWGDCAELRCGSIKFPYNLPPVLELRGNITLRSPTLMLVPLVEKRLPTWVKNVKVRVVSKGHMAGKLSISQHTSLLEIPGTFGPYKYNIIYQIVSECTGDWWKLFVENITPEVPTEPPPPKTMVLIILGVLVVLVLLVGILTTVLLRRKRRQSQRSRVTQPSFKLHRSKGDILLIHDTDSGAELVSKCNTLKHTLSHYCNREVRDLCNLNDREFVEDPSAWLLNLVTQKEEVTLMLVLTPAITNAIIQLTRQHSNPQKLNVMETLDRGLLINDCLRTLQNEPERYFQRLVLVRLDEGEATDNNDLLPFTLRRPFLLYKEEDQRNLLAALHPDPSHTPTDTTWSTSPLI</sequence>
<feature type="transmembrane region" description="Helical" evidence="2">
    <location>
        <begin position="265"/>
        <end position="288"/>
    </location>
</feature>
<dbReference type="Proteomes" id="UP001292094">
    <property type="component" value="Unassembled WGS sequence"/>
</dbReference>
<keyword evidence="2" id="KW-1133">Transmembrane helix</keyword>
<gene>
    <name evidence="4" type="ORF">Pmani_004176</name>
</gene>
<organism evidence="4 5">
    <name type="scientific">Petrolisthes manimaculis</name>
    <dbReference type="NCBI Taxonomy" id="1843537"/>
    <lineage>
        <taxon>Eukaryota</taxon>
        <taxon>Metazoa</taxon>
        <taxon>Ecdysozoa</taxon>
        <taxon>Arthropoda</taxon>
        <taxon>Crustacea</taxon>
        <taxon>Multicrustacea</taxon>
        <taxon>Malacostraca</taxon>
        <taxon>Eumalacostraca</taxon>
        <taxon>Eucarida</taxon>
        <taxon>Decapoda</taxon>
        <taxon>Pleocyemata</taxon>
        <taxon>Anomura</taxon>
        <taxon>Galatheoidea</taxon>
        <taxon>Porcellanidae</taxon>
        <taxon>Petrolisthes</taxon>
    </lineage>
</organism>
<feature type="compositionally biased region" description="Low complexity" evidence="1">
    <location>
        <begin position="477"/>
        <end position="490"/>
    </location>
</feature>
<keyword evidence="3" id="KW-0732">Signal</keyword>
<feature type="compositionally biased region" description="Basic and acidic residues" evidence="1">
    <location>
        <begin position="68"/>
        <end position="79"/>
    </location>
</feature>
<feature type="chain" id="PRO_5042121040" evidence="3">
    <location>
        <begin position="23"/>
        <end position="490"/>
    </location>
</feature>
<evidence type="ECO:0000256" key="3">
    <source>
        <dbReference type="SAM" id="SignalP"/>
    </source>
</evidence>
<feature type="region of interest" description="Disordered" evidence="1">
    <location>
        <begin position="36"/>
        <end position="88"/>
    </location>
</feature>
<evidence type="ECO:0000313" key="5">
    <source>
        <dbReference type="Proteomes" id="UP001292094"/>
    </source>
</evidence>
<keyword evidence="2" id="KW-0812">Transmembrane</keyword>
<evidence type="ECO:0000256" key="1">
    <source>
        <dbReference type="SAM" id="MobiDB-lite"/>
    </source>
</evidence>
<keyword evidence="5" id="KW-1185">Reference proteome</keyword>